<dbReference type="Pfam" id="PF00248">
    <property type="entry name" value="Aldo_ket_red"/>
    <property type="match status" value="1"/>
</dbReference>
<dbReference type="CDD" id="cd19084">
    <property type="entry name" value="AKR_AKR11B1-like"/>
    <property type="match status" value="1"/>
</dbReference>
<dbReference type="InterPro" id="IPR050523">
    <property type="entry name" value="AKR_Detox_Biosynth"/>
</dbReference>
<reference evidence="4" key="1">
    <citation type="journal article" date="2019" name="Int. J. Syst. Evol. Microbiol.">
        <title>The Global Catalogue of Microorganisms (GCM) 10K type strain sequencing project: providing services to taxonomists for standard genome sequencing and annotation.</title>
        <authorList>
            <consortium name="The Broad Institute Genomics Platform"/>
            <consortium name="The Broad Institute Genome Sequencing Center for Infectious Disease"/>
            <person name="Wu L."/>
            <person name="Ma J."/>
        </authorList>
    </citation>
    <scope>NUCLEOTIDE SEQUENCE [LARGE SCALE GENOMIC DNA]</scope>
    <source>
        <strain evidence="4">TBRC 1276</strain>
    </source>
</reference>
<sequence length="312" mass="33953">MNTTLGKTGLEVSRIAYGTWELSGHWGTFDEDEAINAIRHSRNLGVNVFDTAHAYGWGAAERVLGRALRDDLKRRRDEVVIVTKGGMGIDDDGRPFPDSGRAMLRAGIENSLTSLGVDHIDVYLVHVPDPDFPYDEVAGFLQEFVEAGVIRHVGVSNYDTEQMTAFAAGRPVEVLQAPYNLLWRESQDTVLPFAREKGIGVLTYAPLANGLLSGALTGEETFAGDWRAFSGNFRGERYEKTLKTASRLATFAAGELNVTLPQLAVAWTLANGAVDCAIVGTRQAGHIEQAVRAADLRLGATELAQIDHLIND</sequence>
<dbReference type="PANTHER" id="PTHR43364">
    <property type="entry name" value="NADH-SPECIFIC METHYLGLYOXAL REDUCTASE-RELATED"/>
    <property type="match status" value="1"/>
</dbReference>
<dbReference type="PANTHER" id="PTHR43364:SF4">
    <property type="entry name" value="NAD(P)-LINKED OXIDOREDUCTASE SUPERFAMILY PROTEIN"/>
    <property type="match status" value="1"/>
</dbReference>
<dbReference type="Gene3D" id="3.20.20.100">
    <property type="entry name" value="NADP-dependent oxidoreductase domain"/>
    <property type="match status" value="1"/>
</dbReference>
<evidence type="ECO:0000259" key="2">
    <source>
        <dbReference type="Pfam" id="PF00248"/>
    </source>
</evidence>
<dbReference type="SUPFAM" id="SSF51430">
    <property type="entry name" value="NAD(P)-linked oxidoreductase"/>
    <property type="match status" value="1"/>
</dbReference>
<dbReference type="EMBL" id="JBHSBI010000047">
    <property type="protein sequence ID" value="MFC4015620.1"/>
    <property type="molecule type" value="Genomic_DNA"/>
</dbReference>
<keyword evidence="4" id="KW-1185">Reference proteome</keyword>
<dbReference type="InterPro" id="IPR018170">
    <property type="entry name" value="Aldo/ket_reductase_CS"/>
</dbReference>
<accession>A0ABV8GNT3</accession>
<dbReference type="InterPro" id="IPR023210">
    <property type="entry name" value="NADP_OxRdtase_dom"/>
</dbReference>
<dbReference type="InterPro" id="IPR020471">
    <property type="entry name" value="AKR"/>
</dbReference>
<proteinExistence type="predicted"/>
<evidence type="ECO:0000256" key="1">
    <source>
        <dbReference type="ARBA" id="ARBA00023002"/>
    </source>
</evidence>
<dbReference type="RefSeq" id="WP_379535433.1">
    <property type="nucleotide sequence ID" value="NZ_JBHSBI010000047.1"/>
</dbReference>
<dbReference type="PROSITE" id="PS00062">
    <property type="entry name" value="ALDOKETO_REDUCTASE_2"/>
    <property type="match status" value="1"/>
</dbReference>
<dbReference type="Proteomes" id="UP001595851">
    <property type="component" value="Unassembled WGS sequence"/>
</dbReference>
<name>A0ABV8GNT3_9ACTN</name>
<gene>
    <name evidence="3" type="ORF">ACFOY2_51005</name>
</gene>
<evidence type="ECO:0000313" key="3">
    <source>
        <dbReference type="EMBL" id="MFC4015620.1"/>
    </source>
</evidence>
<evidence type="ECO:0000313" key="4">
    <source>
        <dbReference type="Proteomes" id="UP001595851"/>
    </source>
</evidence>
<comment type="caution">
    <text evidence="3">The sequence shown here is derived from an EMBL/GenBank/DDBJ whole genome shotgun (WGS) entry which is preliminary data.</text>
</comment>
<feature type="domain" description="NADP-dependent oxidoreductase" evidence="2">
    <location>
        <begin position="14"/>
        <end position="310"/>
    </location>
</feature>
<protein>
    <submittedName>
        <fullName evidence="3">Aldo/keto reductase</fullName>
    </submittedName>
</protein>
<dbReference type="InterPro" id="IPR036812">
    <property type="entry name" value="NAD(P)_OxRdtase_dom_sf"/>
</dbReference>
<keyword evidence="1" id="KW-0560">Oxidoreductase</keyword>
<organism evidence="3 4">
    <name type="scientific">Nonomuraea purpurea</name>
    <dbReference type="NCBI Taxonomy" id="1849276"/>
    <lineage>
        <taxon>Bacteria</taxon>
        <taxon>Bacillati</taxon>
        <taxon>Actinomycetota</taxon>
        <taxon>Actinomycetes</taxon>
        <taxon>Streptosporangiales</taxon>
        <taxon>Streptosporangiaceae</taxon>
        <taxon>Nonomuraea</taxon>
    </lineage>
</organism>
<dbReference type="PRINTS" id="PR00069">
    <property type="entry name" value="ALDKETRDTASE"/>
</dbReference>